<reference evidence="2" key="1">
    <citation type="journal article" date="2016" name="Nat. Genet.">
        <title>The genome sequences of Arachis duranensis and Arachis ipaensis, the diploid ancestors of cultivated peanut.</title>
        <authorList>
            <person name="Bertioli D.J."/>
            <person name="Cannon S.B."/>
            <person name="Froenicke L."/>
            <person name="Huang G."/>
            <person name="Farmer A.D."/>
            <person name="Cannon E.K."/>
            <person name="Liu X."/>
            <person name="Gao D."/>
            <person name="Clevenger J."/>
            <person name="Dash S."/>
            <person name="Ren L."/>
            <person name="Moretzsohn M.C."/>
            <person name="Shirasawa K."/>
            <person name="Huang W."/>
            <person name="Vidigal B."/>
            <person name="Abernathy B."/>
            <person name="Chu Y."/>
            <person name="Niederhuth C.E."/>
            <person name="Umale P."/>
            <person name="Araujo A.C."/>
            <person name="Kozik A."/>
            <person name="Kim K.D."/>
            <person name="Burow M.D."/>
            <person name="Varshney R.K."/>
            <person name="Wang X."/>
            <person name="Zhang X."/>
            <person name="Barkley N."/>
            <person name="Guimaraes P.M."/>
            <person name="Isobe S."/>
            <person name="Guo B."/>
            <person name="Liao B."/>
            <person name="Stalker H.T."/>
            <person name="Schmitz R.J."/>
            <person name="Scheffler B.E."/>
            <person name="Leal-Bertioli S.C."/>
            <person name="Xun X."/>
            <person name="Jackson S.A."/>
            <person name="Michelmore R."/>
            <person name="Ozias-Akins P."/>
        </authorList>
    </citation>
    <scope>NUCLEOTIDE SEQUENCE [LARGE SCALE GENOMIC DNA]</scope>
    <source>
        <strain evidence="2">cv. V14167</strain>
    </source>
</reference>
<evidence type="ECO:0000313" key="2">
    <source>
        <dbReference type="Proteomes" id="UP000515211"/>
    </source>
</evidence>
<reference evidence="3" key="2">
    <citation type="submission" date="2025-08" db="UniProtKB">
        <authorList>
            <consortium name="RefSeq"/>
        </authorList>
    </citation>
    <scope>IDENTIFICATION</scope>
    <source>
        <tissue evidence="3">Whole plant</tissue>
    </source>
</reference>
<feature type="compositionally biased region" description="Basic and acidic residues" evidence="1">
    <location>
        <begin position="174"/>
        <end position="188"/>
    </location>
</feature>
<keyword evidence="2" id="KW-1185">Reference proteome</keyword>
<organism evidence="2 3">
    <name type="scientific">Arachis duranensis</name>
    <name type="common">Wild peanut</name>
    <dbReference type="NCBI Taxonomy" id="130453"/>
    <lineage>
        <taxon>Eukaryota</taxon>
        <taxon>Viridiplantae</taxon>
        <taxon>Streptophyta</taxon>
        <taxon>Embryophyta</taxon>
        <taxon>Tracheophyta</taxon>
        <taxon>Spermatophyta</taxon>
        <taxon>Magnoliopsida</taxon>
        <taxon>eudicotyledons</taxon>
        <taxon>Gunneridae</taxon>
        <taxon>Pentapetalae</taxon>
        <taxon>rosids</taxon>
        <taxon>fabids</taxon>
        <taxon>Fabales</taxon>
        <taxon>Fabaceae</taxon>
        <taxon>Papilionoideae</taxon>
        <taxon>50 kb inversion clade</taxon>
        <taxon>dalbergioids sensu lato</taxon>
        <taxon>Dalbergieae</taxon>
        <taxon>Pterocarpus clade</taxon>
        <taxon>Arachis</taxon>
    </lineage>
</organism>
<feature type="region of interest" description="Disordered" evidence="1">
    <location>
        <begin position="36"/>
        <end position="72"/>
    </location>
</feature>
<feature type="compositionally biased region" description="Low complexity" evidence="1">
    <location>
        <begin position="162"/>
        <end position="171"/>
    </location>
</feature>
<dbReference type="GeneID" id="110275624"/>
<dbReference type="RefSeq" id="XP_052110140.1">
    <property type="nucleotide sequence ID" value="XM_052254180.1"/>
</dbReference>
<dbReference type="Proteomes" id="UP000515211">
    <property type="component" value="Chromosome 9"/>
</dbReference>
<gene>
    <name evidence="3" type="primary">LOC110275624</name>
</gene>
<sequence>MESPCTTTIRSNSSFSQPNLHSVDELFVDRILLPPLHLLPSKPDPPPNPEQNNDTEEKEKEKEKEKDKKKEIKKTCGGTDYATELNINIRSFSRSRSAKNVITCLKFLAGAPSSTQRVNSAPCSRSNSTGDSKSRKWPSSPGRPGVQVDRTSPVWQVRRTKNSNNTNAQNNDGAEAKKRESTTCQRRETKARVLNYLN</sequence>
<name>A0A9C6TA89_ARADU</name>
<feature type="compositionally biased region" description="Polar residues" evidence="1">
    <location>
        <begin position="114"/>
        <end position="131"/>
    </location>
</feature>
<feature type="compositionally biased region" description="Basic and acidic residues" evidence="1">
    <location>
        <begin position="55"/>
        <end position="72"/>
    </location>
</feature>
<accession>A0A9C6TA89</accession>
<evidence type="ECO:0000313" key="3">
    <source>
        <dbReference type="RefSeq" id="XP_052110140.1"/>
    </source>
</evidence>
<dbReference type="AlphaFoldDB" id="A0A9C6TA89"/>
<protein>
    <submittedName>
        <fullName evidence="3">Uncharacterized protein LOC110275624</fullName>
    </submittedName>
</protein>
<feature type="region of interest" description="Disordered" evidence="1">
    <location>
        <begin position="114"/>
        <end position="188"/>
    </location>
</feature>
<proteinExistence type="predicted"/>
<evidence type="ECO:0000256" key="1">
    <source>
        <dbReference type="SAM" id="MobiDB-lite"/>
    </source>
</evidence>
<dbReference type="PANTHER" id="PTHR35132:SF1">
    <property type="entry name" value="SERINE_ARGININE REPETITIVE MATRIX-LIKE PROTEIN"/>
    <property type="match status" value="1"/>
</dbReference>
<dbReference type="PANTHER" id="PTHR35132">
    <property type="entry name" value="SERINE/ARGININE REPETITIVE MATRIX-LIKE PROTEIN"/>
    <property type="match status" value="1"/>
</dbReference>
<dbReference type="KEGG" id="adu:110275624"/>